<dbReference type="InterPro" id="IPR006447">
    <property type="entry name" value="Myb_dom_plants"/>
</dbReference>
<keyword evidence="8" id="KW-0804">Transcription</keyword>
<feature type="compositionally biased region" description="Basic and acidic residues" evidence="10">
    <location>
        <begin position="322"/>
        <end position="337"/>
    </location>
</feature>
<evidence type="ECO:0000256" key="7">
    <source>
        <dbReference type="ARBA" id="ARBA00023125"/>
    </source>
</evidence>
<feature type="region of interest" description="Disordered" evidence="10">
    <location>
        <begin position="283"/>
        <end position="312"/>
    </location>
</feature>
<dbReference type="EMBL" id="JALLPJ020000101">
    <property type="protein sequence ID" value="KAL3802452.1"/>
    <property type="molecule type" value="Genomic_DNA"/>
</dbReference>
<organism evidence="14 15">
    <name type="scientific">Cyclotella atomus</name>
    <dbReference type="NCBI Taxonomy" id="382360"/>
    <lineage>
        <taxon>Eukaryota</taxon>
        <taxon>Sar</taxon>
        <taxon>Stramenopiles</taxon>
        <taxon>Ochrophyta</taxon>
        <taxon>Bacillariophyta</taxon>
        <taxon>Coscinodiscophyceae</taxon>
        <taxon>Thalassiosirophycidae</taxon>
        <taxon>Stephanodiscales</taxon>
        <taxon>Stephanodiscaceae</taxon>
        <taxon>Cyclotella</taxon>
    </lineage>
</organism>
<feature type="compositionally biased region" description="Basic residues" evidence="10">
    <location>
        <begin position="289"/>
        <end position="303"/>
    </location>
</feature>
<dbReference type="PROSITE" id="PS51293">
    <property type="entry name" value="SANT"/>
    <property type="match status" value="1"/>
</dbReference>
<dbReference type="SUPFAM" id="SSF46689">
    <property type="entry name" value="Homeodomain-like"/>
    <property type="match status" value="1"/>
</dbReference>
<dbReference type="AlphaFoldDB" id="A0ABD3QPV9"/>
<dbReference type="GO" id="GO:0046872">
    <property type="term" value="F:metal ion binding"/>
    <property type="evidence" value="ECO:0007669"/>
    <property type="project" value="UniProtKB-KW"/>
</dbReference>
<evidence type="ECO:0000256" key="4">
    <source>
        <dbReference type="ARBA" id="ARBA00022833"/>
    </source>
</evidence>
<dbReference type="InterPro" id="IPR017884">
    <property type="entry name" value="SANT_dom"/>
</dbReference>
<name>A0ABD3QPV9_9STRA</name>
<evidence type="ECO:0000259" key="12">
    <source>
        <dbReference type="PROSITE" id="PS51293"/>
    </source>
</evidence>
<feature type="region of interest" description="Disordered" evidence="10">
    <location>
        <begin position="1"/>
        <end position="50"/>
    </location>
</feature>
<evidence type="ECO:0000256" key="8">
    <source>
        <dbReference type="ARBA" id="ARBA00023163"/>
    </source>
</evidence>
<sequence>MSVETRSATLSSLSRSNIDPTRKAVEPSSVEPISFQAASTSPTDTREPYQASLKTRTFTKESLADDEDAALFEGIDGPDQIISSQYYRITPPPPSQQGRESPLLFAASFDQGDYWQPPVVTPLPTVMSQPPPKEVKSMPPGPPIVSKAPPTAAGSSLIHRPPTISVPRTHLKSPPSMDSPTSENTGRWTAEEHRLFLQGLEEHGKGWKKIASLIQTRTVVQIRTHAQKYFQKLAKARANGEEEEKIVVSSSASAVPMRTVPGNMSLGTDSVSLAAAAGQVGTGTLPLPKRSRRNNAGGTKRRAIGSVVRSSVREGRTYKRQKMLEEKRNSGGERKLSMSDVPNPLPSISSILDPYVMAPPVLGVQPMEVEGDGKTRKSRGRQQLVNTATHGTLPMAALEDAVFRLLTPAPGATGHSSAHAQPPHNPSIVDPLAPNPVKISATYPPTAAASVSTTSPTCVTDMSGFPSWVDAKNPPTWYNNGEDIDQLLEDADGLNWLVDTGDLEETYAPAVAATAAAAPHESTLDLEPTPVNIQPHEYAAYDPNHAYAVESMDHTLVNNPMTHPSVESLSFLVDSPKEGIDEMPTFLEEEHSEDGLPYSTSQTAIVEAPQGDLPDVESQHLMSFPDLDMGDEQAFVSALLDTSKESALSFSKWGSQNGVAELGDE</sequence>
<dbReference type="SMART" id="SM00717">
    <property type="entry name" value="SANT"/>
    <property type="match status" value="1"/>
</dbReference>
<feature type="region of interest" description="Disordered" evidence="10">
    <location>
        <begin position="322"/>
        <end position="341"/>
    </location>
</feature>
<keyword evidence="9" id="KW-0539">Nucleus</keyword>
<evidence type="ECO:0000259" key="13">
    <source>
        <dbReference type="PROSITE" id="PS51294"/>
    </source>
</evidence>
<dbReference type="Gene3D" id="1.10.10.60">
    <property type="entry name" value="Homeodomain-like"/>
    <property type="match status" value="1"/>
</dbReference>
<evidence type="ECO:0000313" key="15">
    <source>
        <dbReference type="Proteomes" id="UP001530400"/>
    </source>
</evidence>
<feature type="domain" description="SANT" evidence="12">
    <location>
        <begin position="183"/>
        <end position="226"/>
    </location>
</feature>
<protein>
    <submittedName>
        <fullName evidence="14">Uncharacterized protein</fullName>
    </submittedName>
</protein>
<evidence type="ECO:0000256" key="1">
    <source>
        <dbReference type="ARBA" id="ARBA00022670"/>
    </source>
</evidence>
<dbReference type="PROSITE" id="PS50090">
    <property type="entry name" value="MYB_LIKE"/>
    <property type="match status" value="1"/>
</dbReference>
<comment type="caution">
    <text evidence="14">The sequence shown here is derived from an EMBL/GenBank/DDBJ whole genome shotgun (WGS) entry which is preliminary data.</text>
</comment>
<keyword evidence="1" id="KW-0645">Protease</keyword>
<evidence type="ECO:0000313" key="14">
    <source>
        <dbReference type="EMBL" id="KAL3802452.1"/>
    </source>
</evidence>
<dbReference type="FunFam" id="1.10.10.60:FF:000151">
    <property type="entry name" value="histone H2A deubiquitinase MYSM1 isoform X2"/>
    <property type="match status" value="1"/>
</dbReference>
<evidence type="ECO:0000256" key="10">
    <source>
        <dbReference type="SAM" id="MobiDB-lite"/>
    </source>
</evidence>
<dbReference type="InterPro" id="IPR009057">
    <property type="entry name" value="Homeodomain-like_sf"/>
</dbReference>
<keyword evidence="7" id="KW-0238">DNA-binding</keyword>
<evidence type="ECO:0000259" key="11">
    <source>
        <dbReference type="PROSITE" id="PS50090"/>
    </source>
</evidence>
<dbReference type="NCBIfam" id="TIGR01557">
    <property type="entry name" value="myb_SHAQKYF"/>
    <property type="match status" value="1"/>
</dbReference>
<dbReference type="CDD" id="cd00167">
    <property type="entry name" value="SANT"/>
    <property type="match status" value="1"/>
</dbReference>
<keyword evidence="6" id="KW-0482">Metalloprotease</keyword>
<dbReference type="Proteomes" id="UP001530400">
    <property type="component" value="Unassembled WGS sequence"/>
</dbReference>
<proteinExistence type="predicted"/>
<accession>A0ABD3QPV9</accession>
<gene>
    <name evidence="14" type="ORF">ACHAWO_004754</name>
</gene>
<dbReference type="PANTHER" id="PTHR12802">
    <property type="entry name" value="SWI/SNF COMPLEX-RELATED"/>
    <property type="match status" value="1"/>
</dbReference>
<feature type="region of interest" description="Disordered" evidence="10">
    <location>
        <begin position="148"/>
        <end position="185"/>
    </location>
</feature>
<dbReference type="InterPro" id="IPR017930">
    <property type="entry name" value="Myb_dom"/>
</dbReference>
<keyword evidence="3" id="KW-0378">Hydrolase</keyword>
<evidence type="ECO:0000256" key="2">
    <source>
        <dbReference type="ARBA" id="ARBA00022723"/>
    </source>
</evidence>
<dbReference type="InterPro" id="IPR001005">
    <property type="entry name" value="SANT/Myb"/>
</dbReference>
<feature type="domain" description="HTH myb-type" evidence="13">
    <location>
        <begin position="184"/>
        <end position="234"/>
    </location>
</feature>
<keyword evidence="15" id="KW-1185">Reference proteome</keyword>
<dbReference type="GO" id="GO:0008237">
    <property type="term" value="F:metallopeptidase activity"/>
    <property type="evidence" value="ECO:0007669"/>
    <property type="project" value="UniProtKB-KW"/>
</dbReference>
<dbReference type="PROSITE" id="PS51294">
    <property type="entry name" value="HTH_MYB"/>
    <property type="match status" value="1"/>
</dbReference>
<keyword evidence="2" id="KW-0479">Metal-binding</keyword>
<keyword evidence="4" id="KW-0862">Zinc</keyword>
<keyword evidence="5" id="KW-0805">Transcription regulation</keyword>
<evidence type="ECO:0000256" key="9">
    <source>
        <dbReference type="ARBA" id="ARBA00023242"/>
    </source>
</evidence>
<evidence type="ECO:0000256" key="5">
    <source>
        <dbReference type="ARBA" id="ARBA00023015"/>
    </source>
</evidence>
<dbReference type="GO" id="GO:0003677">
    <property type="term" value="F:DNA binding"/>
    <property type="evidence" value="ECO:0007669"/>
    <property type="project" value="UniProtKB-KW"/>
</dbReference>
<dbReference type="PANTHER" id="PTHR12802:SF155">
    <property type="entry name" value="DEUBIQUITINASE MYSM1"/>
    <property type="match status" value="1"/>
</dbReference>
<evidence type="ECO:0000256" key="6">
    <source>
        <dbReference type="ARBA" id="ARBA00023049"/>
    </source>
</evidence>
<feature type="domain" description="Myb-like" evidence="11">
    <location>
        <begin position="180"/>
        <end position="230"/>
    </location>
</feature>
<feature type="compositionally biased region" description="Polar residues" evidence="10">
    <location>
        <begin position="176"/>
        <end position="185"/>
    </location>
</feature>
<dbReference type="Pfam" id="PF00249">
    <property type="entry name" value="Myb_DNA-binding"/>
    <property type="match status" value="1"/>
</dbReference>
<evidence type="ECO:0000256" key="3">
    <source>
        <dbReference type="ARBA" id="ARBA00022801"/>
    </source>
</evidence>
<reference evidence="14 15" key="1">
    <citation type="submission" date="2024-10" db="EMBL/GenBank/DDBJ databases">
        <title>Updated reference genomes for cyclostephanoid diatoms.</title>
        <authorList>
            <person name="Roberts W.R."/>
            <person name="Alverson A.J."/>
        </authorList>
    </citation>
    <scope>NUCLEOTIDE SEQUENCE [LARGE SCALE GENOMIC DNA]</scope>
    <source>
        <strain evidence="14 15">AJA010-31</strain>
    </source>
</reference>
<dbReference type="GO" id="GO:0006508">
    <property type="term" value="P:proteolysis"/>
    <property type="evidence" value="ECO:0007669"/>
    <property type="project" value="UniProtKB-KW"/>
</dbReference>
<feature type="compositionally biased region" description="Low complexity" evidence="10">
    <location>
        <begin position="1"/>
        <end position="16"/>
    </location>
</feature>